<dbReference type="CDD" id="cd19367">
    <property type="entry name" value="TenA_C_ScTHI20-like"/>
    <property type="match status" value="1"/>
</dbReference>
<dbReference type="InterPro" id="IPR016084">
    <property type="entry name" value="Haem_Oase-like_multi-hlx"/>
</dbReference>
<evidence type="ECO:0000256" key="1">
    <source>
        <dbReference type="ARBA" id="ARBA00008878"/>
    </source>
</evidence>
<dbReference type="PANTHER" id="PTHR13298">
    <property type="entry name" value="CYTOSOLIC REGULATOR PIANISSIMO"/>
    <property type="match status" value="1"/>
</dbReference>
<dbReference type="InterPro" id="IPR036274">
    <property type="entry name" value="HR1_rpt_sf"/>
</dbReference>
<dbReference type="SUPFAM" id="SSF48613">
    <property type="entry name" value="Heme oxygenase-like"/>
    <property type="match status" value="1"/>
</dbReference>
<reference evidence="6" key="1">
    <citation type="journal article" date="2020" name="BMC Genomics">
        <title>Correction to: Identification and distribution of gene clusters required for synthesis of sphingolipid metabolism inhibitors in diverse species of the filamentous fungus Fusarium.</title>
        <authorList>
            <person name="Kim H.S."/>
            <person name="Lohmar J.M."/>
            <person name="Busman M."/>
            <person name="Brown D.W."/>
            <person name="Naumann T.A."/>
            <person name="Divon H.H."/>
            <person name="Lysoe E."/>
            <person name="Uhlig S."/>
            <person name="Proctor R.H."/>
        </authorList>
    </citation>
    <scope>NUCLEOTIDE SEQUENCE [LARGE SCALE GENOMIC DNA]</scope>
    <source>
        <strain evidence="6">NRRL 25331</strain>
    </source>
</reference>
<dbReference type="Pfam" id="PF03070">
    <property type="entry name" value="TENA_THI-4"/>
    <property type="match status" value="1"/>
</dbReference>
<organism evidence="5 6">
    <name type="scientific">Fusarium circinatum</name>
    <name type="common">Pitch canker fungus</name>
    <name type="synonym">Gibberella circinata</name>
    <dbReference type="NCBI Taxonomy" id="48490"/>
    <lineage>
        <taxon>Eukaryota</taxon>
        <taxon>Fungi</taxon>
        <taxon>Dikarya</taxon>
        <taxon>Ascomycota</taxon>
        <taxon>Pezizomycotina</taxon>
        <taxon>Sordariomycetes</taxon>
        <taxon>Hypocreomycetidae</taxon>
        <taxon>Hypocreales</taxon>
        <taxon>Nectriaceae</taxon>
        <taxon>Fusarium</taxon>
        <taxon>Fusarium fujikuroi species complex</taxon>
    </lineage>
</organism>
<dbReference type="Gene3D" id="1.20.910.10">
    <property type="entry name" value="Heme oxygenase-like"/>
    <property type="match status" value="1"/>
</dbReference>
<feature type="region of interest" description="Disordered" evidence="3">
    <location>
        <begin position="1329"/>
        <end position="1389"/>
    </location>
</feature>
<sequence>MLSSSAAAQKGMTPPSQPSQHNLPQQLSGRTSFDRGDSGLQPPNGANARNLSASAVSFAPRGSSLNVAPGSFSSELRSRAGSKTEAGSIYPSSFMDKVEEDDADTLAEQALAHLKERLNREMKIKEGSENMLEALNSKKAKQTKEQRQKVEAELNASNSRIKDLRQKISDAQHTRQIPPATPKRNRTQSNVIESGRPIGLRSPQSVSRSVVESDNEEPTESPTFALAELLQALEVEGMMPEYYVSRGNQLVDLFKRYPTLKYDLVWSIFGLRMQVMLLSESREVVAAGYRMTRYAISDVASLKKIRSLNTDYLVIRSLNNYRKADVEREQALKFVRAFLDVKGGVKEISRAVVRTIVAVAEHGEDRRANAQPAEGDLDRLRPICIETLAEIIVQDPALLVASGGLGPLTEALSEGVYKSPESLTSAFLYLLDSPRKRKYIQPGYGLEVLFTVFTDHLLTNESIMKQNSKAIATALKSWPGLMTLCMYDLRTIRSLITSMLLPSDVVRETILDLIFSLLRIKPPAWATSFLAGRRLTTYGRVANLKSNQKDKSHLQFTEEDSGEQNFVEHYTALLLAVLIRAGLLPVLLKIAQGDENPTLQRKTTLLISEVLKLASRLLPPSWSAELHLLPELFSSAANIGNNDHWVASGIVYQISSVSRTLYRSAPTGALSGPLSSGHNSNDISAIDEAPKSHQSLVFDDATFRQLLIDSNVLNSSNYAKWNWETILKIIDGPLQSGKRLEEAIKASKFMKRIISFYRPFKYRFANVKNTRATQKYVRAGCALMHSLLQSPEGIKFLADSKLLRQIAECLAQCDPTSGLTAQYPMFSRDRVTDTLCAGYFSMLGVLSGDPKGLQLLERWRMFNMMYHIVDLKQRPDLIKLLLSSFDYSVQGHPRVLLSKALTAGTKEIRIHATNALRKYAIRPVPSVNGQGGVSDSKWAIQLLVTQLYDPEIEVCATAVKILEKACNRKTYLEYIVECRPALDHLGEIGAPLLLRFLSTSIGYHYLDGLDYISNEMDDWFLGRNDTYVRVIEASLARAFLVDPDEHNPRMSLFDDSEMDGDYHDNHVPPHFYRELTRTQEGCRLLSDKGHFEDFAATIREHGMDKGDAEMLTKVKGCLWAVGNVGSMELGAPFLESNDVVEHIIRIAETHEVMSLRGTAFFVLGLISRSTHGLEILSEHGWDANTTPMGTSLGFCIPNDLSRLLSLTAWKQKTVTSITLPSSQRTAQEAPPPRAARPPLEPAEIPAMLSEADINRRVLELIVDLGNMVLYKKALTDLQKLRAHKPSAFKSTQFFKEVMSAMEWNHYRLGVRRMVIDLFDKNVMRQIVFDEEEDDEDDDSSDDNSQEESEDESGEGENSSGDDRTERQRSISEPPAPPPDLTPAPLSQKQHDVGKFQLHDTNDKNHDGTLRGGRRVLSCIYLCDELLAAVKRIGVWSGFWMMEFWAKHGRSDTSGFIREGFSFLERDQVEGEDIVKIISGLEADQKVIAAHGCYAMTATTALTAQNTQGVKGIHVIPTHFVSQQIDACVEDVGVDVVKTGMLASTDTIEMVARTMVKHSIPSLVVDPVMVSTSGATLLPNEAIQHLCKHLLPHTTVLTPNIPEAILILSQNGQEAPEVRSVQDLETVAQRIQALGPTWVLVKGGHRPMKEDLTVADTEEERKIVVDVLVGGDGEVVRVKSPYQASSSTHGTGCSLASAIASNLAKGLDTPTAVRSACRYIEAAIRTAPGLGKGHGPLNHFHSTYTLPFAPGYFIEWLLERPDVRDVWKEFVYHPFVMAMGDGTLPLESFKGYIIQDYLYLIHFSRANALAAYKAQNIEDISRATEIVQHIMHELKLHTSYCESFGVSIEQIRATPEKQGKFKQVHNGDWLGLQMALAPCLLGYGAAAKMLHDHEKTVREGNTYWAWIKNYNEEDYTDAVKLGSALLEKHIQLQSPSRIEELVQIFIHALKMEIGFWEMFPAQQT</sequence>
<dbReference type="SMART" id="SM01308">
    <property type="entry name" value="RICTOR_N"/>
    <property type="match status" value="1"/>
</dbReference>
<keyword evidence="2" id="KW-0175">Coiled coil</keyword>
<feature type="region of interest" description="Disordered" evidence="3">
    <location>
        <begin position="1"/>
        <end position="93"/>
    </location>
</feature>
<dbReference type="CDD" id="cd01169">
    <property type="entry name" value="HMPP_kinase"/>
    <property type="match status" value="1"/>
</dbReference>
<dbReference type="SMART" id="SM00742">
    <property type="entry name" value="Hr1"/>
    <property type="match status" value="1"/>
</dbReference>
<comment type="similarity">
    <text evidence="1">Belongs to the RICTOR family.</text>
</comment>
<dbReference type="GO" id="GO:0038203">
    <property type="term" value="P:TORC2 signaling"/>
    <property type="evidence" value="ECO:0007669"/>
    <property type="project" value="TreeGrafter"/>
</dbReference>
<feature type="compositionally biased region" description="Basic and acidic residues" evidence="3">
    <location>
        <begin position="160"/>
        <end position="173"/>
    </location>
</feature>
<name>A0A8H5UHE2_FUSCI</name>
<dbReference type="InterPro" id="IPR004399">
    <property type="entry name" value="HMP/HMP-P_kinase_dom"/>
</dbReference>
<dbReference type="SUPFAM" id="SSF46585">
    <property type="entry name" value="HR1 repeat"/>
    <property type="match status" value="1"/>
</dbReference>
<keyword evidence="6" id="KW-1185">Reference proteome</keyword>
<dbReference type="Pfam" id="PF14668">
    <property type="entry name" value="RICTOR_V"/>
    <property type="match status" value="1"/>
</dbReference>
<dbReference type="InterPro" id="IPR011072">
    <property type="entry name" value="HR1_rho-bd"/>
</dbReference>
<dbReference type="InterPro" id="IPR029453">
    <property type="entry name" value="Rictor_IV"/>
</dbReference>
<dbReference type="InterPro" id="IPR029452">
    <property type="entry name" value="RICTOR_V"/>
</dbReference>
<feature type="region of interest" description="Disordered" evidence="3">
    <location>
        <begin position="138"/>
        <end position="221"/>
    </location>
</feature>
<dbReference type="Pfam" id="PF14664">
    <property type="entry name" value="RICTOR_N"/>
    <property type="match status" value="1"/>
</dbReference>
<dbReference type="SUPFAM" id="SSF53613">
    <property type="entry name" value="Ribokinase-like"/>
    <property type="match status" value="1"/>
</dbReference>
<dbReference type="FunFam" id="3.40.1190.20:FF:000034">
    <property type="entry name" value="Putative hydroxymethylpyrimidine/ phosphomethylpyrimidine kinase 2"/>
    <property type="match status" value="1"/>
</dbReference>
<gene>
    <name evidence="5" type="ORF">FCIRC_1501</name>
</gene>
<dbReference type="Gene3D" id="3.40.1190.20">
    <property type="match status" value="1"/>
</dbReference>
<dbReference type="InterPro" id="IPR013749">
    <property type="entry name" value="PM/HMP-P_kinase-1"/>
</dbReference>
<dbReference type="Pfam" id="PF08543">
    <property type="entry name" value="Phos_pyr_kin"/>
    <property type="match status" value="1"/>
</dbReference>
<feature type="compositionally biased region" description="Polar residues" evidence="3">
    <location>
        <begin position="63"/>
        <end position="75"/>
    </location>
</feature>
<dbReference type="InterPro" id="IPR029451">
    <property type="entry name" value="RICTOR_M"/>
</dbReference>
<dbReference type="PROSITE" id="PS51860">
    <property type="entry name" value="REM_1"/>
    <property type="match status" value="1"/>
</dbReference>
<feature type="compositionally biased region" description="Polar residues" evidence="3">
    <location>
        <begin position="18"/>
        <end position="31"/>
    </location>
</feature>
<accession>A0A8H5UHE2</accession>
<dbReference type="Pfam" id="PF14666">
    <property type="entry name" value="RICTOR_M"/>
    <property type="match status" value="1"/>
</dbReference>
<proteinExistence type="inferred from homology"/>
<dbReference type="SMART" id="SM01303">
    <property type="entry name" value="RasGEF_N_2"/>
    <property type="match status" value="1"/>
</dbReference>
<dbReference type="SMART" id="SM01310">
    <property type="entry name" value="RICTOR_V"/>
    <property type="match status" value="1"/>
</dbReference>
<protein>
    <submittedName>
        <fullName evidence="5">Sexual differentiation meiosis ste20</fullName>
    </submittedName>
</protein>
<dbReference type="Gene3D" id="1.10.287.160">
    <property type="entry name" value="HR1 repeat"/>
    <property type="match status" value="1"/>
</dbReference>
<evidence type="ECO:0000313" key="6">
    <source>
        <dbReference type="Proteomes" id="UP000572754"/>
    </source>
</evidence>
<evidence type="ECO:0000256" key="3">
    <source>
        <dbReference type="SAM" id="MobiDB-lite"/>
    </source>
</evidence>
<dbReference type="EMBL" id="JAAQPE010000051">
    <property type="protein sequence ID" value="KAF5689171.1"/>
    <property type="molecule type" value="Genomic_DNA"/>
</dbReference>
<dbReference type="InterPro" id="IPR028268">
    <property type="entry name" value="Pianissimo_fam"/>
</dbReference>
<dbReference type="GO" id="GO:0031932">
    <property type="term" value="C:TORC2 complex"/>
    <property type="evidence" value="ECO:0007669"/>
    <property type="project" value="InterPro"/>
</dbReference>
<reference evidence="5 6" key="2">
    <citation type="submission" date="2020-05" db="EMBL/GenBank/DDBJ databases">
        <title>Identification and distribution of gene clusters putatively required for synthesis of sphingolipid metabolism inhibitors in phylogenetically diverse species of the filamentous fungus Fusarium.</title>
        <authorList>
            <person name="Kim H.-S."/>
            <person name="Busman M."/>
            <person name="Brown D.W."/>
            <person name="Divon H."/>
            <person name="Uhlig S."/>
            <person name="Proctor R.H."/>
        </authorList>
    </citation>
    <scope>NUCLEOTIDE SEQUENCE [LARGE SCALE GENOMIC DNA]</scope>
    <source>
        <strain evidence="5 6">NRRL 25331</strain>
    </source>
</reference>
<feature type="compositionally biased region" description="Pro residues" evidence="3">
    <location>
        <begin position="1229"/>
        <end position="1239"/>
    </location>
</feature>
<dbReference type="GO" id="GO:0009228">
    <property type="term" value="P:thiamine biosynthetic process"/>
    <property type="evidence" value="ECO:0007669"/>
    <property type="project" value="InterPro"/>
</dbReference>
<feature type="compositionally biased region" description="Basic and acidic residues" evidence="3">
    <location>
        <begin position="1360"/>
        <end position="1369"/>
    </location>
</feature>
<dbReference type="Pfam" id="PF14663">
    <property type="entry name" value="RasGEF_N_2"/>
    <property type="match status" value="1"/>
</dbReference>
<dbReference type="InterPro" id="IPR029056">
    <property type="entry name" value="Ribokinase-like"/>
</dbReference>
<dbReference type="SMART" id="SM01307">
    <property type="entry name" value="RICTOR_M"/>
    <property type="match status" value="1"/>
</dbReference>
<feature type="compositionally biased region" description="Basic and acidic residues" evidence="3">
    <location>
        <begin position="142"/>
        <end position="152"/>
    </location>
</feature>
<dbReference type="GO" id="GO:0008972">
    <property type="term" value="F:phosphomethylpyrimidine kinase activity"/>
    <property type="evidence" value="ECO:0007669"/>
    <property type="project" value="InterPro"/>
</dbReference>
<dbReference type="NCBIfam" id="TIGR00097">
    <property type="entry name" value="HMP-P_kinase"/>
    <property type="match status" value="1"/>
</dbReference>
<dbReference type="SUPFAM" id="SSF48371">
    <property type="entry name" value="ARM repeat"/>
    <property type="match status" value="1"/>
</dbReference>
<dbReference type="InterPro" id="IPR004305">
    <property type="entry name" value="Thiaminase-2/PQQC"/>
</dbReference>
<evidence type="ECO:0000256" key="2">
    <source>
        <dbReference type="PROSITE-ProRule" id="PRU01207"/>
    </source>
</evidence>
<feature type="compositionally biased region" description="Polar residues" evidence="3">
    <location>
        <begin position="202"/>
        <end position="212"/>
    </location>
</feature>
<dbReference type="InterPro" id="IPR016024">
    <property type="entry name" value="ARM-type_fold"/>
</dbReference>
<dbReference type="Pfam" id="PF02185">
    <property type="entry name" value="HR1"/>
    <property type="match status" value="1"/>
</dbReference>
<feature type="compositionally biased region" description="Acidic residues" evidence="3">
    <location>
        <begin position="1329"/>
        <end position="1354"/>
    </location>
</feature>
<evidence type="ECO:0000259" key="4">
    <source>
        <dbReference type="PROSITE" id="PS51860"/>
    </source>
</evidence>
<feature type="domain" description="REM-1" evidence="4">
    <location>
        <begin position="96"/>
        <end position="177"/>
    </location>
</feature>
<feature type="region of interest" description="Disordered" evidence="3">
    <location>
        <begin position="1218"/>
        <end position="1239"/>
    </location>
</feature>
<comment type="caution">
    <text evidence="5">The sequence shown here is derived from an EMBL/GenBank/DDBJ whole genome shotgun (WGS) entry which is preliminary data.</text>
</comment>
<dbReference type="InterPro" id="IPR028267">
    <property type="entry name" value="Pianissimo_N"/>
</dbReference>
<dbReference type="FunFam" id="1.20.910.10:FF:000003">
    <property type="entry name" value="Hydroxymethylpyrimidine/phosphomethylpyrimidine kinase THI20"/>
    <property type="match status" value="1"/>
</dbReference>
<evidence type="ECO:0000313" key="5">
    <source>
        <dbReference type="EMBL" id="KAF5689171.1"/>
    </source>
</evidence>
<dbReference type="Proteomes" id="UP000572754">
    <property type="component" value="Unassembled WGS sequence"/>
</dbReference>
<dbReference type="PANTHER" id="PTHR13298:SF11">
    <property type="entry name" value="RAPAMYCIN-INSENSITIVE COMPANION OF MTOR"/>
    <property type="match status" value="1"/>
</dbReference>